<dbReference type="GO" id="GO:0003676">
    <property type="term" value="F:nucleic acid binding"/>
    <property type="evidence" value="ECO:0007669"/>
    <property type="project" value="InterPro"/>
</dbReference>
<dbReference type="PANTHER" id="PTHR43542:SF1">
    <property type="entry name" value="METHYLTRANSFERASE"/>
    <property type="match status" value="1"/>
</dbReference>
<proteinExistence type="predicted"/>
<dbReference type="Proteomes" id="UP000515847">
    <property type="component" value="Chromosome"/>
</dbReference>
<organism evidence="3 4">
    <name type="scientific">Thermanaerosceptrum fracticalcis</name>
    <dbReference type="NCBI Taxonomy" id="1712410"/>
    <lineage>
        <taxon>Bacteria</taxon>
        <taxon>Bacillati</taxon>
        <taxon>Bacillota</taxon>
        <taxon>Clostridia</taxon>
        <taxon>Eubacteriales</taxon>
        <taxon>Peptococcaceae</taxon>
        <taxon>Thermanaerosceptrum</taxon>
    </lineage>
</organism>
<dbReference type="OrthoDB" id="9803017at2"/>
<reference evidence="3 4" key="1">
    <citation type="journal article" date="2019" name="Front. Microbiol.">
        <title>Thermoanaerosceptrum fracticalcis gen. nov. sp. nov., a Novel Fumarate-Fermenting Microorganism From a Deep Fractured Carbonate Aquifer of the US Great Basin.</title>
        <authorList>
            <person name="Hamilton-Brehm S.D."/>
            <person name="Stewart L.E."/>
            <person name="Zavarin M."/>
            <person name="Caldwell M."/>
            <person name="Lawson P.A."/>
            <person name="Onstott T.C."/>
            <person name="Grzymski J."/>
            <person name="Neveux I."/>
            <person name="Lollar B.S."/>
            <person name="Russell C.E."/>
            <person name="Moser D.P."/>
        </authorList>
    </citation>
    <scope>NUCLEOTIDE SEQUENCE [LARGE SCALE GENOMIC DNA]</scope>
    <source>
        <strain evidence="3 4">DRI-13</strain>
    </source>
</reference>
<dbReference type="NCBIfam" id="TIGR00095">
    <property type="entry name" value="16S rRNA (guanine(966)-N(2))-methyltransferase RsmD"/>
    <property type="match status" value="1"/>
</dbReference>
<dbReference type="InterPro" id="IPR002052">
    <property type="entry name" value="DNA_methylase_N6_adenine_CS"/>
</dbReference>
<keyword evidence="4" id="KW-1185">Reference proteome</keyword>
<gene>
    <name evidence="3" type="primary">rsmD</name>
    <name evidence="3" type="ORF">BR63_06315</name>
</gene>
<dbReference type="Pfam" id="PF03602">
    <property type="entry name" value="Cons_hypoth95"/>
    <property type="match status" value="1"/>
</dbReference>
<dbReference type="RefSeq" id="WP_034422869.1">
    <property type="nucleotide sequence ID" value="NZ_CP045798.1"/>
</dbReference>
<dbReference type="InterPro" id="IPR004398">
    <property type="entry name" value="RNA_MeTrfase_RsmD"/>
</dbReference>
<dbReference type="KEGG" id="tfr:BR63_06315"/>
<sequence length="184" mass="20300">MRIIAGEAKGHKLKCLKGLTTRPTLDRVREAIFNVLGAKTIDAVVLDLFAGTGALGIEALSRGSKFCLFNDINNKACSIIKENLMHCRLAEKARVFNMNAGSLLGMLEEEPAFSLDIIFLDPPYDKGLYEPVLSKLGISTLLKTNTAVVVESDRNTPLEKSYGKLELVKKSSYGDTLVWYYQPN</sequence>
<dbReference type="InterPro" id="IPR029063">
    <property type="entry name" value="SAM-dependent_MTases_sf"/>
</dbReference>
<keyword evidence="1 3" id="KW-0489">Methyltransferase</keyword>
<dbReference type="PROSITE" id="PS00092">
    <property type="entry name" value="N6_MTASE"/>
    <property type="match status" value="1"/>
</dbReference>
<name>A0A7G6E1K6_THEFR</name>
<evidence type="ECO:0000256" key="2">
    <source>
        <dbReference type="ARBA" id="ARBA00022679"/>
    </source>
</evidence>
<dbReference type="CDD" id="cd02440">
    <property type="entry name" value="AdoMet_MTases"/>
    <property type="match status" value="1"/>
</dbReference>
<dbReference type="PANTHER" id="PTHR43542">
    <property type="entry name" value="METHYLTRANSFERASE"/>
    <property type="match status" value="1"/>
</dbReference>
<dbReference type="AlphaFoldDB" id="A0A7G6E1K6"/>
<protein>
    <submittedName>
        <fullName evidence="3">16S rRNA (Guanine(966)-N(2))-methyltransferase RsmD</fullName>
        <ecNumber evidence="3">2.1.1.171</ecNumber>
    </submittedName>
</protein>
<dbReference type="Gene3D" id="3.40.50.150">
    <property type="entry name" value="Vaccinia Virus protein VP39"/>
    <property type="match status" value="1"/>
</dbReference>
<evidence type="ECO:0000256" key="1">
    <source>
        <dbReference type="ARBA" id="ARBA00022603"/>
    </source>
</evidence>
<accession>A0A7G6E1K6</accession>
<dbReference type="EMBL" id="CP045798">
    <property type="protein sequence ID" value="QNB45960.1"/>
    <property type="molecule type" value="Genomic_DNA"/>
</dbReference>
<dbReference type="PIRSF" id="PIRSF004553">
    <property type="entry name" value="CHP00095"/>
    <property type="match status" value="1"/>
</dbReference>
<dbReference type="SUPFAM" id="SSF53335">
    <property type="entry name" value="S-adenosyl-L-methionine-dependent methyltransferases"/>
    <property type="match status" value="1"/>
</dbReference>
<evidence type="ECO:0000313" key="3">
    <source>
        <dbReference type="EMBL" id="QNB45960.1"/>
    </source>
</evidence>
<dbReference type="GO" id="GO:0052913">
    <property type="term" value="F:16S rRNA (guanine(966)-N(2))-methyltransferase activity"/>
    <property type="evidence" value="ECO:0007669"/>
    <property type="project" value="UniProtKB-EC"/>
</dbReference>
<evidence type="ECO:0000313" key="4">
    <source>
        <dbReference type="Proteomes" id="UP000515847"/>
    </source>
</evidence>
<keyword evidence="2 3" id="KW-0808">Transferase</keyword>
<dbReference type="EC" id="2.1.1.171" evidence="3"/>